<dbReference type="SUPFAM" id="SSF54106">
    <property type="entry name" value="LysM domain"/>
    <property type="match status" value="1"/>
</dbReference>
<dbReference type="EMBL" id="WBZC01000013">
    <property type="protein sequence ID" value="KAB3536097.1"/>
    <property type="molecule type" value="Genomic_DNA"/>
</dbReference>
<dbReference type="OrthoDB" id="2603324at2"/>
<dbReference type="CDD" id="cd00118">
    <property type="entry name" value="LysM"/>
    <property type="match status" value="1"/>
</dbReference>
<feature type="domain" description="LysM" evidence="1">
    <location>
        <begin position="16"/>
        <end position="60"/>
    </location>
</feature>
<comment type="caution">
    <text evidence="2">The sequence shown here is derived from an EMBL/GenBank/DDBJ whole genome shotgun (WGS) entry which is preliminary data.</text>
</comment>
<keyword evidence="3" id="KW-1185">Reference proteome</keyword>
<dbReference type="Proteomes" id="UP000432715">
    <property type="component" value="Unassembled WGS sequence"/>
</dbReference>
<dbReference type="PROSITE" id="PS51782">
    <property type="entry name" value="LYSM"/>
    <property type="match status" value="1"/>
</dbReference>
<dbReference type="InterPro" id="IPR018392">
    <property type="entry name" value="LysM"/>
</dbReference>
<reference evidence="2 3" key="1">
    <citation type="submission" date="2019-10" db="EMBL/GenBank/DDBJ databases">
        <title>Alkaliphilus serpentinus sp. nov. and Alkaliphilus pronyensis sp. nov., two novel anaerobic alkaliphilic species isolated from the serpentinized-hosted hydrothermal field of the Prony Bay (New Caledonia).</title>
        <authorList>
            <person name="Postec A."/>
        </authorList>
    </citation>
    <scope>NUCLEOTIDE SEQUENCE [LARGE SCALE GENOMIC DNA]</scope>
    <source>
        <strain evidence="2 3">LacV</strain>
    </source>
</reference>
<evidence type="ECO:0000259" key="1">
    <source>
        <dbReference type="PROSITE" id="PS51782"/>
    </source>
</evidence>
<name>A0A6I0F283_9FIRM</name>
<evidence type="ECO:0000313" key="3">
    <source>
        <dbReference type="Proteomes" id="UP000432715"/>
    </source>
</evidence>
<dbReference type="PANTHER" id="PTHR33734:SF22">
    <property type="entry name" value="MEMBRANE-BOUND LYTIC MUREIN TRANSGLYCOSYLASE D"/>
    <property type="match status" value="1"/>
</dbReference>
<evidence type="ECO:0000313" key="2">
    <source>
        <dbReference type="EMBL" id="KAB3536097.1"/>
    </source>
</evidence>
<dbReference type="SMART" id="SM00257">
    <property type="entry name" value="LysM"/>
    <property type="match status" value="1"/>
</dbReference>
<accession>A0A6I0F283</accession>
<protein>
    <submittedName>
        <fullName evidence="2">LysM peptidoglycan-binding domain-containing protein</fullName>
    </submittedName>
</protein>
<proteinExistence type="predicted"/>
<dbReference type="AlphaFoldDB" id="A0A6I0F283"/>
<organism evidence="2 3">
    <name type="scientific">Alkaliphilus pronyensis</name>
    <dbReference type="NCBI Taxonomy" id="1482732"/>
    <lineage>
        <taxon>Bacteria</taxon>
        <taxon>Bacillati</taxon>
        <taxon>Bacillota</taxon>
        <taxon>Clostridia</taxon>
        <taxon>Peptostreptococcales</taxon>
        <taxon>Natronincolaceae</taxon>
        <taxon>Alkaliphilus</taxon>
    </lineage>
</organism>
<dbReference type="PANTHER" id="PTHR33734">
    <property type="entry name" value="LYSM DOMAIN-CONTAINING GPI-ANCHORED PROTEIN 2"/>
    <property type="match status" value="1"/>
</dbReference>
<gene>
    <name evidence="2" type="ORF">F8154_04595</name>
</gene>
<sequence length="63" mass="6735">MDCDTPPPPACPTGTTAYTIVAGDTFFNLARRFNTTVDAIRRANPNVNPDNLQIGQVICIPAS</sequence>
<dbReference type="Gene3D" id="3.10.350.10">
    <property type="entry name" value="LysM domain"/>
    <property type="match status" value="1"/>
</dbReference>
<dbReference type="InterPro" id="IPR036779">
    <property type="entry name" value="LysM_dom_sf"/>
</dbReference>
<dbReference type="Pfam" id="PF01476">
    <property type="entry name" value="LysM"/>
    <property type="match status" value="1"/>
</dbReference>